<sequence length="73" mass="7865">MSTAECPIANTLNNDSVRACVRDGTISWWTTVIAADFPPINVDVRSGEKRSENLSNSPPGGPPRGRAPRTMKP</sequence>
<gene>
    <name evidence="2" type="ORF">pipiens_006757</name>
</gene>
<reference evidence="2 3" key="1">
    <citation type="submission" date="2024-05" db="EMBL/GenBank/DDBJ databases">
        <title>Culex pipiens pipiens assembly and annotation.</title>
        <authorList>
            <person name="Alout H."/>
            <person name="Durand T."/>
        </authorList>
    </citation>
    <scope>NUCLEOTIDE SEQUENCE [LARGE SCALE GENOMIC DNA]</scope>
    <source>
        <strain evidence="2">HA-2024</strain>
        <tissue evidence="2">Whole body</tissue>
    </source>
</reference>
<dbReference type="EMBL" id="JBEHCU010004993">
    <property type="protein sequence ID" value="KAL1401249.1"/>
    <property type="molecule type" value="Genomic_DNA"/>
</dbReference>
<name>A0ABD1DSA2_CULPP</name>
<protein>
    <submittedName>
        <fullName evidence="2">Uncharacterized protein</fullName>
    </submittedName>
</protein>
<evidence type="ECO:0000313" key="2">
    <source>
        <dbReference type="EMBL" id="KAL1401249.1"/>
    </source>
</evidence>
<organism evidence="2 3">
    <name type="scientific">Culex pipiens pipiens</name>
    <name type="common">Northern house mosquito</name>
    <dbReference type="NCBI Taxonomy" id="38569"/>
    <lineage>
        <taxon>Eukaryota</taxon>
        <taxon>Metazoa</taxon>
        <taxon>Ecdysozoa</taxon>
        <taxon>Arthropoda</taxon>
        <taxon>Hexapoda</taxon>
        <taxon>Insecta</taxon>
        <taxon>Pterygota</taxon>
        <taxon>Neoptera</taxon>
        <taxon>Endopterygota</taxon>
        <taxon>Diptera</taxon>
        <taxon>Nematocera</taxon>
        <taxon>Culicoidea</taxon>
        <taxon>Culicidae</taxon>
        <taxon>Culicinae</taxon>
        <taxon>Culicini</taxon>
        <taxon>Culex</taxon>
        <taxon>Culex</taxon>
    </lineage>
</organism>
<feature type="region of interest" description="Disordered" evidence="1">
    <location>
        <begin position="43"/>
        <end position="73"/>
    </location>
</feature>
<dbReference type="Proteomes" id="UP001562425">
    <property type="component" value="Unassembled WGS sequence"/>
</dbReference>
<keyword evidence="3" id="KW-1185">Reference proteome</keyword>
<proteinExistence type="predicted"/>
<dbReference type="AlphaFoldDB" id="A0ABD1DSA2"/>
<comment type="caution">
    <text evidence="2">The sequence shown here is derived from an EMBL/GenBank/DDBJ whole genome shotgun (WGS) entry which is preliminary data.</text>
</comment>
<accession>A0ABD1DSA2</accession>
<evidence type="ECO:0000313" key="3">
    <source>
        <dbReference type="Proteomes" id="UP001562425"/>
    </source>
</evidence>
<evidence type="ECO:0000256" key="1">
    <source>
        <dbReference type="SAM" id="MobiDB-lite"/>
    </source>
</evidence>